<keyword evidence="1" id="KW-0732">Signal</keyword>
<evidence type="ECO:0000313" key="3">
    <source>
        <dbReference type="Proteomes" id="UP000703674"/>
    </source>
</evidence>
<sequence>MKKLLLLLLLLCCSTGHHVWSQERLDITGTIIVPVQYNSSGIHVYNFSSGKGNVSDAGGNFELRVKEGDSVYFTALQFKELLVVVDDEIIQNRRLVVEISVGINELPEVVVRSHELTGRLEVDAGNIETVDVELPTMTAMSINDYEWEFRQDGQSRVTNSAMGGSGLSKGANPLAILSTVASLLLPRTRKKPQQQEQPRSKIGLIQLERKIRARYSDEFFLEQFKITPPKIADFIAFLEEQNFSEALLNKEREMDLLQMMFVQSEKFLKLQKENSTEEGL</sequence>
<proteinExistence type="predicted"/>
<dbReference type="RefSeq" id="WP_168137015.1">
    <property type="nucleotide sequence ID" value="NZ_JAAVJR010000001.1"/>
</dbReference>
<evidence type="ECO:0000256" key="1">
    <source>
        <dbReference type="SAM" id="SignalP"/>
    </source>
</evidence>
<evidence type="ECO:0008006" key="4">
    <source>
        <dbReference type="Google" id="ProtNLM"/>
    </source>
</evidence>
<name>A0ABX1CWZ6_9FLAO</name>
<organism evidence="2 3">
    <name type="scientific">Salinimicrobium oceani</name>
    <dbReference type="NCBI Taxonomy" id="2722702"/>
    <lineage>
        <taxon>Bacteria</taxon>
        <taxon>Pseudomonadati</taxon>
        <taxon>Bacteroidota</taxon>
        <taxon>Flavobacteriia</taxon>
        <taxon>Flavobacteriales</taxon>
        <taxon>Flavobacteriaceae</taxon>
        <taxon>Salinimicrobium</taxon>
    </lineage>
</organism>
<feature type="signal peptide" evidence="1">
    <location>
        <begin position="1"/>
        <end position="19"/>
    </location>
</feature>
<keyword evidence="3" id="KW-1185">Reference proteome</keyword>
<evidence type="ECO:0000313" key="2">
    <source>
        <dbReference type="EMBL" id="NJW51884.1"/>
    </source>
</evidence>
<dbReference type="EMBL" id="JAAVJR010000001">
    <property type="protein sequence ID" value="NJW51884.1"/>
    <property type="molecule type" value="Genomic_DNA"/>
</dbReference>
<dbReference type="Proteomes" id="UP000703674">
    <property type="component" value="Unassembled WGS sequence"/>
</dbReference>
<reference evidence="2 3" key="1">
    <citation type="submission" date="2020-03" db="EMBL/GenBank/DDBJ databases">
        <title>Salinimicrobium sp. nov, isolated from SCS.</title>
        <authorList>
            <person name="Cao W.R."/>
        </authorList>
    </citation>
    <scope>NUCLEOTIDE SEQUENCE [LARGE SCALE GENOMIC DNA]</scope>
    <source>
        <strain evidence="3">J15B91</strain>
    </source>
</reference>
<protein>
    <recommendedName>
        <fullName evidence="4">CarboxypepD_reg-like domain-containing protein</fullName>
    </recommendedName>
</protein>
<dbReference type="InterPro" id="IPR008969">
    <property type="entry name" value="CarboxyPept-like_regulatory"/>
</dbReference>
<accession>A0ABX1CWZ6</accession>
<comment type="caution">
    <text evidence="2">The sequence shown here is derived from an EMBL/GenBank/DDBJ whole genome shotgun (WGS) entry which is preliminary data.</text>
</comment>
<gene>
    <name evidence="2" type="ORF">HC175_03030</name>
</gene>
<dbReference type="SUPFAM" id="SSF49464">
    <property type="entry name" value="Carboxypeptidase regulatory domain-like"/>
    <property type="match status" value="1"/>
</dbReference>
<feature type="chain" id="PRO_5047268738" description="CarboxypepD_reg-like domain-containing protein" evidence="1">
    <location>
        <begin position="20"/>
        <end position="280"/>
    </location>
</feature>